<dbReference type="HOGENOM" id="CLU_025457_2_0_1"/>
<feature type="chain" id="PRO_5003603597" description="DUF7924 domain-containing protein" evidence="2">
    <location>
        <begin position="20"/>
        <end position="680"/>
    </location>
</feature>
<feature type="signal peptide" evidence="2">
    <location>
        <begin position="1"/>
        <end position="19"/>
    </location>
</feature>
<name>H6CBL9_EXODN</name>
<dbReference type="eggNOG" id="ENOG502SK65">
    <property type="taxonomic scope" value="Eukaryota"/>
</dbReference>
<reference evidence="4" key="1">
    <citation type="submission" date="2011-07" db="EMBL/GenBank/DDBJ databases">
        <title>The Genome Sequence of Exophiala (Wangiella) dermatitidis NIH/UT8656.</title>
        <authorList>
            <consortium name="The Broad Institute Genome Sequencing Platform"/>
            <person name="Cuomo C."/>
            <person name="Wang Z."/>
            <person name="Hunicke-Smith S."/>
            <person name="Szanislo P.J."/>
            <person name="Earl A."/>
            <person name="Young S.K."/>
            <person name="Zeng Q."/>
            <person name="Gargeya S."/>
            <person name="Fitzgerald M."/>
            <person name="Haas B."/>
            <person name="Abouelleil A."/>
            <person name="Alvarado L."/>
            <person name="Arachchi H.M."/>
            <person name="Berlin A."/>
            <person name="Brown A."/>
            <person name="Chapman S.B."/>
            <person name="Chen Z."/>
            <person name="Dunbar C."/>
            <person name="Freedman E."/>
            <person name="Gearin G."/>
            <person name="Gellesch M."/>
            <person name="Goldberg J."/>
            <person name="Griggs A."/>
            <person name="Gujja S."/>
            <person name="Heiman D."/>
            <person name="Howarth C."/>
            <person name="Larson L."/>
            <person name="Lui A."/>
            <person name="MacDonald P.J.P."/>
            <person name="Montmayeur A."/>
            <person name="Murphy C."/>
            <person name="Neiman D."/>
            <person name="Pearson M."/>
            <person name="Priest M."/>
            <person name="Roberts A."/>
            <person name="Saif S."/>
            <person name="Shea T."/>
            <person name="Shenoy N."/>
            <person name="Sisk P."/>
            <person name="Stolte C."/>
            <person name="Sykes S."/>
            <person name="Wortman J."/>
            <person name="Nusbaum C."/>
            <person name="Birren B."/>
        </authorList>
    </citation>
    <scope>NUCLEOTIDE SEQUENCE</scope>
    <source>
        <strain evidence="4">NIH/UT8656</strain>
    </source>
</reference>
<dbReference type="AlphaFoldDB" id="H6CBL9"/>
<feature type="compositionally biased region" description="Polar residues" evidence="1">
    <location>
        <begin position="106"/>
        <end position="121"/>
    </location>
</feature>
<sequence>MPMCHSRLQAVVVLRCVLCAKPWRANYIISHLSVTVRAAGTCATASSAFHEASSLAIIRNASHTASMFIRPGGYLTWYIGNEPVVHFHVHLAMAKRPVSAGAQRGPKSSPSHGIKKQTTNTRKAKPREVRRSARLKAVSQFEGISKRKQQETGLSSVSRASRDQAQLGTPNTTSLKRKRGQKASCSSLPAQDSLPSKRPRTSTRHTAEEQEIEKHSSETVADPVQSWVLNKTWPPEYFEPDEQAQEELSDHDSWLEEMMAQSPIPVVQYVERNGFRYPLPVKRAPASLRRKQSDSSLAGSSEKNRESKSASYRDARYTTMLETKGSFLRDFDHNIPQAILDICQRLLARDPIIPQNSLFCDDLFGKLCWKIQERNEAMVIQDVTRLIVPSAMNLAIYGDTHLDSLIESVNEAWVGSIPVEGPRPQPDYAVGFGRSAFTTEQLKRLGPLVGSVFDTSYFVATYRMYFPFLTCEVKCGAAALDIADRQNAHSMTIAVRSIVELYRAVKREKELDREILAFSISHDQRLVRIYGHYPVIDGDKVTFYRHPIHEFSFTALEGKDKWTAYKFTKNVYDVWMPTHLKRICSAVDQLPSSLDFQVSDEPGAQPEEATGPSQAMGSLLSDPDNIDLASQEDEPNPFPQTATPDTSVSKGVGQGKVKRAKTTRVPKEPTGGRKKRRGFE</sequence>
<feature type="domain" description="DUF7924" evidence="3">
    <location>
        <begin position="364"/>
        <end position="587"/>
    </location>
</feature>
<feature type="compositionally biased region" description="Basic and acidic residues" evidence="1">
    <location>
        <begin position="205"/>
        <end position="217"/>
    </location>
</feature>
<dbReference type="STRING" id="858893.H6CBL9"/>
<dbReference type="InterPro" id="IPR057684">
    <property type="entry name" value="DUF7924"/>
</dbReference>
<evidence type="ECO:0000313" key="5">
    <source>
        <dbReference type="Proteomes" id="UP000007304"/>
    </source>
</evidence>
<feature type="region of interest" description="Disordered" evidence="1">
    <location>
        <begin position="596"/>
        <end position="680"/>
    </location>
</feature>
<organism evidence="4 5">
    <name type="scientific">Exophiala dermatitidis (strain ATCC 34100 / CBS 525.76 / NIH/UT8656)</name>
    <name type="common">Black yeast</name>
    <name type="synonym">Wangiella dermatitidis</name>
    <dbReference type="NCBI Taxonomy" id="858893"/>
    <lineage>
        <taxon>Eukaryota</taxon>
        <taxon>Fungi</taxon>
        <taxon>Dikarya</taxon>
        <taxon>Ascomycota</taxon>
        <taxon>Pezizomycotina</taxon>
        <taxon>Eurotiomycetes</taxon>
        <taxon>Chaetothyriomycetidae</taxon>
        <taxon>Chaetothyriales</taxon>
        <taxon>Herpotrichiellaceae</taxon>
        <taxon>Exophiala</taxon>
    </lineage>
</organism>
<dbReference type="InParanoid" id="H6CBL9"/>
<protein>
    <recommendedName>
        <fullName evidence="3">DUF7924 domain-containing protein</fullName>
    </recommendedName>
</protein>
<gene>
    <name evidence="4" type="ORF">HMPREF1120_09102</name>
</gene>
<feature type="compositionally biased region" description="Basic and acidic residues" evidence="1">
    <location>
        <begin position="302"/>
        <end position="312"/>
    </location>
</feature>
<dbReference type="PANTHER" id="PTHR42470:SF2">
    <property type="match status" value="1"/>
</dbReference>
<feature type="compositionally biased region" description="Polar residues" evidence="1">
    <location>
        <begin position="639"/>
        <end position="649"/>
    </location>
</feature>
<dbReference type="GeneID" id="20313741"/>
<dbReference type="OMA" id="MALYNEW"/>
<keyword evidence="2" id="KW-0732">Signal</keyword>
<evidence type="ECO:0000256" key="1">
    <source>
        <dbReference type="SAM" id="MobiDB-lite"/>
    </source>
</evidence>
<evidence type="ECO:0000256" key="2">
    <source>
        <dbReference type="SAM" id="SignalP"/>
    </source>
</evidence>
<keyword evidence="5" id="KW-1185">Reference proteome</keyword>
<proteinExistence type="predicted"/>
<dbReference type="Proteomes" id="UP000007304">
    <property type="component" value="Unassembled WGS sequence"/>
</dbReference>
<feature type="region of interest" description="Disordered" evidence="1">
    <location>
        <begin position="286"/>
        <end position="312"/>
    </location>
</feature>
<dbReference type="PANTHER" id="PTHR42470">
    <property type="entry name" value="VAST DOMAIN-CONTAINING PROTEIN"/>
    <property type="match status" value="1"/>
</dbReference>
<feature type="region of interest" description="Disordered" evidence="1">
    <location>
        <begin position="98"/>
        <end position="223"/>
    </location>
</feature>
<evidence type="ECO:0000313" key="4">
    <source>
        <dbReference type="EMBL" id="EHY61166.1"/>
    </source>
</evidence>
<dbReference type="Pfam" id="PF25545">
    <property type="entry name" value="DUF7924"/>
    <property type="match status" value="1"/>
</dbReference>
<accession>H6CBL9</accession>
<dbReference type="RefSeq" id="XP_009161627.1">
    <property type="nucleotide sequence ID" value="XM_009163379.1"/>
</dbReference>
<feature type="compositionally biased region" description="Polar residues" evidence="1">
    <location>
        <begin position="151"/>
        <end position="174"/>
    </location>
</feature>
<feature type="compositionally biased region" description="Polar residues" evidence="1">
    <location>
        <begin position="183"/>
        <end position="194"/>
    </location>
</feature>
<dbReference type="VEuPathDB" id="FungiDB:HMPREF1120_09102"/>
<dbReference type="EMBL" id="JH226137">
    <property type="protein sequence ID" value="EHY61166.1"/>
    <property type="molecule type" value="Genomic_DNA"/>
</dbReference>
<evidence type="ECO:0000259" key="3">
    <source>
        <dbReference type="Pfam" id="PF25545"/>
    </source>
</evidence>